<evidence type="ECO:0000259" key="1">
    <source>
        <dbReference type="Pfam" id="PF22296"/>
    </source>
</evidence>
<dbReference type="Proteomes" id="UP000195386">
    <property type="component" value="Unassembled WGS sequence"/>
</dbReference>
<organism evidence="2 3">
    <name type="scientific">Bacteroides clarus</name>
    <dbReference type="NCBI Taxonomy" id="626929"/>
    <lineage>
        <taxon>Bacteria</taxon>
        <taxon>Pseudomonadati</taxon>
        <taxon>Bacteroidota</taxon>
        <taxon>Bacteroidia</taxon>
        <taxon>Bacteroidales</taxon>
        <taxon>Bacteroidaceae</taxon>
        <taxon>Bacteroides</taxon>
    </lineage>
</organism>
<name>A0A1Y3YNC2_9BACE</name>
<proteinExistence type="predicted"/>
<protein>
    <submittedName>
        <fullName evidence="2">Diversity-generating retroelement protein bAvd family protein</fullName>
    </submittedName>
</protein>
<evidence type="ECO:0000313" key="3">
    <source>
        <dbReference type="Proteomes" id="UP000195386"/>
    </source>
</evidence>
<dbReference type="InterPro" id="IPR036583">
    <property type="entry name" value="23S_rRNA_IVS_sf"/>
</dbReference>
<dbReference type="Pfam" id="PF22296">
    <property type="entry name" value="bAvd"/>
    <property type="match status" value="1"/>
</dbReference>
<dbReference type="RefSeq" id="WP_022219628.1">
    <property type="nucleotide sequence ID" value="NZ_CAMMFP010000021.1"/>
</dbReference>
<dbReference type="InterPro" id="IPR055360">
    <property type="entry name" value="bAvd"/>
</dbReference>
<comment type="caution">
    <text evidence="2">The sequence shown here is derived from an EMBL/GenBank/DDBJ whole genome shotgun (WGS) entry which is preliminary data.</text>
</comment>
<dbReference type="EMBL" id="NFII01000020">
    <property type="protein sequence ID" value="OUN99304.1"/>
    <property type="molecule type" value="Genomic_DNA"/>
</dbReference>
<sequence length="119" mass="13885">MATYNQLPVYKATYDLLLYVYQTGKDVQRDYRYTLGETLKRDLITILTLIYRANANRQKVEIIVEAREKLVAVKLQLRLLHDLKQLSLKNYANASLMTESISKQLSAWQKSYEGRIPVT</sequence>
<dbReference type="AlphaFoldDB" id="A0A1Y3YNC2"/>
<accession>A0A1Y3YNC2</accession>
<dbReference type="Gene3D" id="1.20.1440.60">
    <property type="entry name" value="23S rRNA-intervening sequence"/>
    <property type="match status" value="1"/>
</dbReference>
<dbReference type="SUPFAM" id="SSF158446">
    <property type="entry name" value="IVS-encoded protein-like"/>
    <property type="match status" value="1"/>
</dbReference>
<gene>
    <name evidence="2" type="ORF">B5F97_15750</name>
</gene>
<dbReference type="CDD" id="cd16376">
    <property type="entry name" value="Avd_like"/>
    <property type="match status" value="1"/>
</dbReference>
<feature type="domain" description="bAvd-like" evidence="1">
    <location>
        <begin position="11"/>
        <end position="111"/>
    </location>
</feature>
<reference evidence="3" key="1">
    <citation type="submission" date="2017-04" db="EMBL/GenBank/DDBJ databases">
        <title>Function of individual gut microbiota members based on whole genome sequencing of pure cultures obtained from chicken caecum.</title>
        <authorList>
            <person name="Medvecky M."/>
            <person name="Cejkova D."/>
            <person name="Polansky O."/>
            <person name="Karasova D."/>
            <person name="Kubasova T."/>
            <person name="Cizek A."/>
            <person name="Rychlik I."/>
        </authorList>
    </citation>
    <scope>NUCLEOTIDE SEQUENCE [LARGE SCALE GENOMIC DNA]</scope>
    <source>
        <strain evidence="3">An43</strain>
    </source>
</reference>
<evidence type="ECO:0000313" key="2">
    <source>
        <dbReference type="EMBL" id="OUN99304.1"/>
    </source>
</evidence>